<evidence type="ECO:0000313" key="2">
    <source>
        <dbReference type="Proteomes" id="UP001497700"/>
    </source>
</evidence>
<name>A0ACB9ZDW5_9PEZI</name>
<accession>A0ACB9ZDW5</accession>
<protein>
    <submittedName>
        <fullName evidence="1">Uncharacterized protein</fullName>
    </submittedName>
</protein>
<evidence type="ECO:0000313" key="1">
    <source>
        <dbReference type="EMBL" id="KAI4869546.1"/>
    </source>
</evidence>
<reference evidence="1 2" key="1">
    <citation type="journal article" date="2022" name="New Phytol.">
        <title>Ecological generalism drives hyperdiversity of secondary metabolite gene clusters in xylarialean endophytes.</title>
        <authorList>
            <person name="Franco M.E.E."/>
            <person name="Wisecaver J.H."/>
            <person name="Arnold A.E."/>
            <person name="Ju Y.M."/>
            <person name="Slot J.C."/>
            <person name="Ahrendt S."/>
            <person name="Moore L.P."/>
            <person name="Eastman K.E."/>
            <person name="Scott K."/>
            <person name="Konkel Z."/>
            <person name="Mondo S.J."/>
            <person name="Kuo A."/>
            <person name="Hayes R.D."/>
            <person name="Haridas S."/>
            <person name="Andreopoulos B."/>
            <person name="Riley R."/>
            <person name="LaButti K."/>
            <person name="Pangilinan J."/>
            <person name="Lipzen A."/>
            <person name="Amirebrahimi M."/>
            <person name="Yan J."/>
            <person name="Adam C."/>
            <person name="Keymanesh K."/>
            <person name="Ng V."/>
            <person name="Louie K."/>
            <person name="Northen T."/>
            <person name="Drula E."/>
            <person name="Henrissat B."/>
            <person name="Hsieh H.M."/>
            <person name="Youens-Clark K."/>
            <person name="Lutzoni F."/>
            <person name="Miadlikowska J."/>
            <person name="Eastwood D.C."/>
            <person name="Hamelin R.C."/>
            <person name="Grigoriev I.V."/>
            <person name="U'Ren J.M."/>
        </authorList>
    </citation>
    <scope>NUCLEOTIDE SEQUENCE [LARGE SCALE GENOMIC DNA]</scope>
    <source>
        <strain evidence="1 2">CBS 119005</strain>
    </source>
</reference>
<sequence length="226" mass="25820">MCFPKTTRLVACITLNSCDHFRMQMAFLGRSRKRTRIFRKVIYSRVGNLEAQQHLSGYKLSTKWTRRATIRNFIIVYLVYLVEGSTFKGCSCSSCNTGPRRAQQNVQHFQHIQAMPSMSSMRIMPVLKQDHNPIGDLNHSVTGFNPAPASLLHPRSSLSSYPHSHNSHCQIVKCHPWTAHRQSPSAAIITFDPREDSQQARWLGSRQKACWSYQPYLSPTVFLPSV</sequence>
<dbReference type="Proteomes" id="UP001497700">
    <property type="component" value="Unassembled WGS sequence"/>
</dbReference>
<comment type="caution">
    <text evidence="1">The sequence shown here is derived from an EMBL/GenBank/DDBJ whole genome shotgun (WGS) entry which is preliminary data.</text>
</comment>
<dbReference type="EMBL" id="MU393429">
    <property type="protein sequence ID" value="KAI4869546.1"/>
    <property type="molecule type" value="Genomic_DNA"/>
</dbReference>
<organism evidence="1 2">
    <name type="scientific">Hypoxylon rubiginosum</name>
    <dbReference type="NCBI Taxonomy" id="110542"/>
    <lineage>
        <taxon>Eukaryota</taxon>
        <taxon>Fungi</taxon>
        <taxon>Dikarya</taxon>
        <taxon>Ascomycota</taxon>
        <taxon>Pezizomycotina</taxon>
        <taxon>Sordariomycetes</taxon>
        <taxon>Xylariomycetidae</taxon>
        <taxon>Xylariales</taxon>
        <taxon>Hypoxylaceae</taxon>
        <taxon>Hypoxylon</taxon>
    </lineage>
</organism>
<keyword evidence="2" id="KW-1185">Reference proteome</keyword>
<proteinExistence type="predicted"/>
<gene>
    <name evidence="1" type="ORF">F4820DRAFT_381947</name>
</gene>